<dbReference type="GO" id="GO:0016206">
    <property type="term" value="F:catechol O-methyltransferase activity"/>
    <property type="evidence" value="ECO:0007669"/>
    <property type="project" value="UniProtKB-EC"/>
</dbReference>
<dbReference type="GO" id="GO:0032259">
    <property type="term" value="P:methylation"/>
    <property type="evidence" value="ECO:0007669"/>
    <property type="project" value="UniProtKB-KW"/>
</dbReference>
<dbReference type="AlphaFoldDB" id="A0AAV7PJD4"/>
<reference evidence="8" key="1">
    <citation type="journal article" date="2022" name="bioRxiv">
        <title>Sequencing and chromosome-scale assembly of the giantPleurodeles waltlgenome.</title>
        <authorList>
            <person name="Brown T."/>
            <person name="Elewa A."/>
            <person name="Iarovenko S."/>
            <person name="Subramanian E."/>
            <person name="Araus A.J."/>
            <person name="Petzold A."/>
            <person name="Susuki M."/>
            <person name="Suzuki K.-i.T."/>
            <person name="Hayashi T."/>
            <person name="Toyoda A."/>
            <person name="Oliveira C."/>
            <person name="Osipova E."/>
            <person name="Leigh N.D."/>
            <person name="Simon A."/>
            <person name="Yun M.H."/>
        </authorList>
    </citation>
    <scope>NUCLEOTIDE SEQUENCE</scope>
    <source>
        <strain evidence="8">20211129_DDA</strain>
        <tissue evidence="8">Liver</tissue>
    </source>
</reference>
<evidence type="ECO:0000256" key="1">
    <source>
        <dbReference type="ARBA" id="ARBA00012880"/>
    </source>
</evidence>
<comment type="similarity">
    <text evidence="7">Belongs to the class I-like SAM-binding methyltransferase superfamily. Cation-dependent O-methyltransferase family.</text>
</comment>
<evidence type="ECO:0000313" key="9">
    <source>
        <dbReference type="Proteomes" id="UP001066276"/>
    </source>
</evidence>
<evidence type="ECO:0000256" key="4">
    <source>
        <dbReference type="ARBA" id="ARBA00022691"/>
    </source>
</evidence>
<dbReference type="Pfam" id="PF01596">
    <property type="entry name" value="Methyltransf_3"/>
    <property type="match status" value="1"/>
</dbReference>
<evidence type="ECO:0000256" key="5">
    <source>
        <dbReference type="ARBA" id="ARBA00022867"/>
    </source>
</evidence>
<evidence type="ECO:0000313" key="8">
    <source>
        <dbReference type="EMBL" id="KAJ1128250.1"/>
    </source>
</evidence>
<evidence type="ECO:0000256" key="3">
    <source>
        <dbReference type="ARBA" id="ARBA00022679"/>
    </source>
</evidence>
<keyword evidence="5" id="KW-0531">Neurotransmitter degradation</keyword>
<evidence type="ECO:0000256" key="6">
    <source>
        <dbReference type="ARBA" id="ARBA00022939"/>
    </source>
</evidence>
<dbReference type="GO" id="GO:0042417">
    <property type="term" value="P:dopamine metabolic process"/>
    <property type="evidence" value="ECO:0007669"/>
    <property type="project" value="TreeGrafter"/>
</dbReference>
<dbReference type="Gene3D" id="3.40.50.150">
    <property type="entry name" value="Vaccinia Virus protein VP39"/>
    <property type="match status" value="1"/>
</dbReference>
<dbReference type="PROSITE" id="PS51682">
    <property type="entry name" value="SAM_OMT_I"/>
    <property type="match status" value="1"/>
</dbReference>
<evidence type="ECO:0000256" key="7">
    <source>
        <dbReference type="ARBA" id="ARBA00023453"/>
    </source>
</evidence>
<keyword evidence="6" id="KW-0128">Catecholamine metabolism</keyword>
<keyword evidence="9" id="KW-1185">Reference proteome</keyword>
<keyword evidence="2" id="KW-0489">Methyltransferase</keyword>
<comment type="caution">
    <text evidence="8">The sequence shown here is derived from an EMBL/GenBank/DDBJ whole genome shotgun (WGS) entry which is preliminary data.</text>
</comment>
<dbReference type="PANTHER" id="PTHR43836">
    <property type="entry name" value="CATECHOL O-METHYLTRANSFERASE 1-RELATED"/>
    <property type="match status" value="1"/>
</dbReference>
<dbReference type="InterPro" id="IPR029063">
    <property type="entry name" value="SAM-dependent_MTases_sf"/>
</dbReference>
<sequence>MFLQRLTIHRTLLPLCAAVIAFRFRHYLLKLYWTLIPWKGWNSHPDPQGGEKLLCCYVLNNSVHGQPESVLQTFEQWVKEPEHGKEWTRVTRNLLEPQKGLFLGEVVARVAPLVVLELGTYCGYSAIRMLQLLPPGGKLYTVEQCREVADMAEEMILVAGFKNMQFQLLSLSSEEAITTMKSSCRVDTFDLVLMDHSPGQYLNDLRAMKEHGLLSAGATIMANHTDSPDAAEFLQEVQNDQHYRVQSSCQNLLEIVCIREPNISHS</sequence>
<dbReference type="GO" id="GO:0042424">
    <property type="term" value="P:catecholamine catabolic process"/>
    <property type="evidence" value="ECO:0007669"/>
    <property type="project" value="TreeGrafter"/>
</dbReference>
<accession>A0AAV7PJD4</accession>
<dbReference type="Proteomes" id="UP001066276">
    <property type="component" value="Chromosome 7"/>
</dbReference>
<dbReference type="EMBL" id="JANPWB010000011">
    <property type="protein sequence ID" value="KAJ1128250.1"/>
    <property type="molecule type" value="Genomic_DNA"/>
</dbReference>
<dbReference type="InterPro" id="IPR002935">
    <property type="entry name" value="SAM_O-MeTrfase"/>
</dbReference>
<dbReference type="CDD" id="cd02440">
    <property type="entry name" value="AdoMet_MTases"/>
    <property type="match status" value="1"/>
</dbReference>
<evidence type="ECO:0000256" key="2">
    <source>
        <dbReference type="ARBA" id="ARBA00022603"/>
    </source>
</evidence>
<name>A0AAV7PJD4_PLEWA</name>
<dbReference type="GO" id="GO:0032502">
    <property type="term" value="P:developmental process"/>
    <property type="evidence" value="ECO:0007669"/>
    <property type="project" value="TreeGrafter"/>
</dbReference>
<protein>
    <recommendedName>
        <fullName evidence="1">catechol O-methyltransferase</fullName>
        <ecNumber evidence="1">2.1.1.6</ecNumber>
    </recommendedName>
</protein>
<proteinExistence type="inferred from homology"/>
<gene>
    <name evidence="8" type="ORF">NDU88_006629</name>
</gene>
<dbReference type="EC" id="2.1.1.6" evidence="1"/>
<organism evidence="8 9">
    <name type="scientific">Pleurodeles waltl</name>
    <name type="common">Iberian ribbed newt</name>
    <dbReference type="NCBI Taxonomy" id="8319"/>
    <lineage>
        <taxon>Eukaryota</taxon>
        <taxon>Metazoa</taxon>
        <taxon>Chordata</taxon>
        <taxon>Craniata</taxon>
        <taxon>Vertebrata</taxon>
        <taxon>Euteleostomi</taxon>
        <taxon>Amphibia</taxon>
        <taxon>Batrachia</taxon>
        <taxon>Caudata</taxon>
        <taxon>Salamandroidea</taxon>
        <taxon>Salamandridae</taxon>
        <taxon>Pleurodelinae</taxon>
        <taxon>Pleurodeles</taxon>
    </lineage>
</organism>
<dbReference type="PANTHER" id="PTHR43836:SF3">
    <property type="entry name" value="CATECHOL O-METHYLTRANSFERASE"/>
    <property type="match status" value="1"/>
</dbReference>
<keyword evidence="3" id="KW-0808">Transferase</keyword>
<dbReference type="SUPFAM" id="SSF53335">
    <property type="entry name" value="S-adenosyl-L-methionine-dependent methyltransferases"/>
    <property type="match status" value="1"/>
</dbReference>
<keyword evidence="4" id="KW-0949">S-adenosyl-L-methionine</keyword>